<gene>
    <name evidence="1" type="ORF">HAX54_047035</name>
</gene>
<accession>A0ABS8WK15</accession>
<name>A0ABS8WK15_DATST</name>
<reference evidence="1 2" key="1">
    <citation type="journal article" date="2021" name="BMC Genomics">
        <title>Datura genome reveals duplications of psychoactive alkaloid biosynthetic genes and high mutation rate following tissue culture.</title>
        <authorList>
            <person name="Rajewski A."/>
            <person name="Carter-House D."/>
            <person name="Stajich J."/>
            <person name="Litt A."/>
        </authorList>
    </citation>
    <scope>NUCLEOTIDE SEQUENCE [LARGE SCALE GENOMIC DNA]</scope>
    <source>
        <strain evidence="1">AR-01</strain>
    </source>
</reference>
<organism evidence="1 2">
    <name type="scientific">Datura stramonium</name>
    <name type="common">Jimsonweed</name>
    <name type="synonym">Common thornapple</name>
    <dbReference type="NCBI Taxonomy" id="4076"/>
    <lineage>
        <taxon>Eukaryota</taxon>
        <taxon>Viridiplantae</taxon>
        <taxon>Streptophyta</taxon>
        <taxon>Embryophyta</taxon>
        <taxon>Tracheophyta</taxon>
        <taxon>Spermatophyta</taxon>
        <taxon>Magnoliopsida</taxon>
        <taxon>eudicotyledons</taxon>
        <taxon>Gunneridae</taxon>
        <taxon>Pentapetalae</taxon>
        <taxon>asterids</taxon>
        <taxon>lamiids</taxon>
        <taxon>Solanales</taxon>
        <taxon>Solanaceae</taxon>
        <taxon>Solanoideae</taxon>
        <taxon>Datureae</taxon>
        <taxon>Datura</taxon>
    </lineage>
</organism>
<protein>
    <submittedName>
        <fullName evidence="1">Uncharacterized protein</fullName>
    </submittedName>
</protein>
<proteinExistence type="predicted"/>
<evidence type="ECO:0000313" key="1">
    <source>
        <dbReference type="EMBL" id="MCE3050354.1"/>
    </source>
</evidence>
<keyword evidence="2" id="KW-1185">Reference proteome</keyword>
<feature type="non-terminal residue" evidence="1">
    <location>
        <position position="1"/>
    </location>
</feature>
<sequence length="70" mass="7205">GKPVMLYALESGTIVWGSVTPGTSIVVPVVTGALIVSGGTTSVARGGLMRVCDFEETVTLVACPQLWVLN</sequence>
<dbReference type="EMBL" id="JACEIK010007511">
    <property type="protein sequence ID" value="MCE3050354.1"/>
    <property type="molecule type" value="Genomic_DNA"/>
</dbReference>
<comment type="caution">
    <text evidence="1">The sequence shown here is derived from an EMBL/GenBank/DDBJ whole genome shotgun (WGS) entry which is preliminary data.</text>
</comment>
<evidence type="ECO:0000313" key="2">
    <source>
        <dbReference type="Proteomes" id="UP000823775"/>
    </source>
</evidence>
<dbReference type="Proteomes" id="UP000823775">
    <property type="component" value="Unassembled WGS sequence"/>
</dbReference>